<keyword evidence="1" id="KW-0732">Signal</keyword>
<dbReference type="RefSeq" id="WP_175489311.1">
    <property type="nucleotide sequence ID" value="NZ_FOFB01000008.1"/>
</dbReference>
<dbReference type="InParanoid" id="A0A1H9F4Y4"/>
<gene>
    <name evidence="3" type="ORF">SAMN05444359_10889</name>
</gene>
<evidence type="ECO:0000313" key="4">
    <source>
        <dbReference type="Proteomes" id="UP000199021"/>
    </source>
</evidence>
<dbReference type="STRING" id="478744.SAMN05444359_10889"/>
<dbReference type="EMBL" id="FOFB01000008">
    <property type="protein sequence ID" value="SEQ33044.1"/>
    <property type="molecule type" value="Genomic_DNA"/>
</dbReference>
<feature type="domain" description="Secretion system C-terminal sorting" evidence="2">
    <location>
        <begin position="314"/>
        <end position="375"/>
    </location>
</feature>
<name>A0A1H9F4Y4_9BACT</name>
<proteinExistence type="predicted"/>
<evidence type="ECO:0000256" key="1">
    <source>
        <dbReference type="SAM" id="SignalP"/>
    </source>
</evidence>
<sequence length="381" mass="40379">MRLTLLFLFTLALTFLHAQTTLAVGDLAVVGYAADSPDEVCIVALVEIDAGTMVNLTDKGWQSDDTFISSEGAGSVTLPAMTFGDVFCIEGSDLPTSFNLSGSGDQIMLYTGTEASPTFIYAFQLERSSWTTSGTITTNTSYVPTGTIEGTTAVNIGAIGGSQKQNAYYSGPDLVDKAAALALIADGDNWTGNDARVDPSDNLPVNLSVLLPVSLSNLSASLTDKSVLVKWSTATESENDFFAVERSLDGQTFSEIGRVASEGTTTEVSNYSFMDENPANGTSYYRLRQVDLGGTQAIYGPVAVSLTGLSVTAYPNPASQELFLAGLKENTTATVLDINGRVLQTAQVSGNSLNVSQLKTGTYLLRLESETGTETLRFVRK</sequence>
<dbReference type="InterPro" id="IPR013783">
    <property type="entry name" value="Ig-like_fold"/>
</dbReference>
<dbReference type="Proteomes" id="UP000199021">
    <property type="component" value="Unassembled WGS sequence"/>
</dbReference>
<keyword evidence="4" id="KW-1185">Reference proteome</keyword>
<feature type="signal peptide" evidence="1">
    <location>
        <begin position="1"/>
        <end position="18"/>
    </location>
</feature>
<dbReference type="AlphaFoldDB" id="A0A1H9F4Y4"/>
<dbReference type="Gene3D" id="2.60.40.10">
    <property type="entry name" value="Immunoglobulins"/>
    <property type="match status" value="1"/>
</dbReference>
<evidence type="ECO:0000313" key="3">
    <source>
        <dbReference type="EMBL" id="SEQ33044.1"/>
    </source>
</evidence>
<feature type="chain" id="PRO_5011497632" evidence="1">
    <location>
        <begin position="19"/>
        <end position="381"/>
    </location>
</feature>
<protein>
    <submittedName>
        <fullName evidence="3">Por secretion system C-terminal sorting domain-containing protein</fullName>
    </submittedName>
</protein>
<dbReference type="InterPro" id="IPR026444">
    <property type="entry name" value="Secre_tail"/>
</dbReference>
<reference evidence="4" key="1">
    <citation type="submission" date="2016-10" db="EMBL/GenBank/DDBJ databases">
        <authorList>
            <person name="Varghese N."/>
            <person name="Submissions S."/>
        </authorList>
    </citation>
    <scope>NUCLEOTIDE SEQUENCE [LARGE SCALE GENOMIC DNA]</scope>
    <source>
        <strain evidence="4">DSM 24740</strain>
    </source>
</reference>
<evidence type="ECO:0000259" key="2">
    <source>
        <dbReference type="Pfam" id="PF18962"/>
    </source>
</evidence>
<organism evidence="3 4">
    <name type="scientific">Neolewinella agarilytica</name>
    <dbReference type="NCBI Taxonomy" id="478744"/>
    <lineage>
        <taxon>Bacteria</taxon>
        <taxon>Pseudomonadati</taxon>
        <taxon>Bacteroidota</taxon>
        <taxon>Saprospiria</taxon>
        <taxon>Saprospirales</taxon>
        <taxon>Lewinellaceae</taxon>
        <taxon>Neolewinella</taxon>
    </lineage>
</organism>
<accession>A0A1H9F4Y4</accession>
<dbReference type="Pfam" id="PF18962">
    <property type="entry name" value="Por_Secre_tail"/>
    <property type="match status" value="1"/>
</dbReference>
<dbReference type="NCBIfam" id="TIGR04183">
    <property type="entry name" value="Por_Secre_tail"/>
    <property type="match status" value="1"/>
</dbReference>